<dbReference type="InterPro" id="IPR029063">
    <property type="entry name" value="SAM-dependent_MTases_sf"/>
</dbReference>
<keyword evidence="3" id="KW-0949">S-adenosyl-L-methionine</keyword>
<dbReference type="GO" id="GO:0032259">
    <property type="term" value="P:methylation"/>
    <property type="evidence" value="ECO:0007669"/>
    <property type="project" value="UniProtKB-KW"/>
</dbReference>
<evidence type="ECO:0000313" key="6">
    <source>
        <dbReference type="EMBL" id="MEO9248087.1"/>
    </source>
</evidence>
<dbReference type="RefSeq" id="WP_347920706.1">
    <property type="nucleotide sequence ID" value="NZ_JBDXMX010000004.1"/>
</dbReference>
<dbReference type="InterPro" id="IPR002295">
    <property type="entry name" value="N4/N6-MTase_EcoPI_Mod-like"/>
</dbReference>
<protein>
    <submittedName>
        <fullName evidence="6">Site-specific DNA-methyltransferase</fullName>
        <ecNumber evidence="6">2.1.1.-</ecNumber>
    </submittedName>
</protein>
<feature type="domain" description="DNA methylase N-4/N-6" evidence="5">
    <location>
        <begin position="42"/>
        <end position="105"/>
    </location>
</feature>
<proteinExistence type="predicted"/>
<dbReference type="Gene3D" id="3.40.50.150">
    <property type="entry name" value="Vaccinia Virus protein VP39"/>
    <property type="match status" value="1"/>
</dbReference>
<dbReference type="GO" id="GO:0008168">
    <property type="term" value="F:methyltransferase activity"/>
    <property type="evidence" value="ECO:0007669"/>
    <property type="project" value="UniProtKB-KW"/>
</dbReference>
<reference evidence="6 7" key="1">
    <citation type="submission" date="2024-05" db="EMBL/GenBank/DDBJ databases">
        <authorList>
            <person name="Yi C."/>
        </authorList>
    </citation>
    <scope>NUCLEOTIDE SEQUENCE [LARGE SCALE GENOMIC DNA]</scope>
    <source>
        <strain evidence="6 7">XS13</strain>
    </source>
</reference>
<evidence type="ECO:0000256" key="1">
    <source>
        <dbReference type="ARBA" id="ARBA00022603"/>
    </source>
</evidence>
<dbReference type="EC" id="2.1.1.-" evidence="6"/>
<dbReference type="InterPro" id="IPR002941">
    <property type="entry name" value="DNA_methylase_N4/N6"/>
</dbReference>
<evidence type="ECO:0000256" key="4">
    <source>
        <dbReference type="SAM" id="MobiDB-lite"/>
    </source>
</evidence>
<dbReference type="EMBL" id="JBDXMX010000004">
    <property type="protein sequence ID" value="MEO9248087.1"/>
    <property type="molecule type" value="Genomic_DNA"/>
</dbReference>
<feature type="region of interest" description="Disordered" evidence="4">
    <location>
        <begin position="1"/>
        <end position="52"/>
    </location>
</feature>
<keyword evidence="1 6" id="KW-0489">Methyltransferase</keyword>
<evidence type="ECO:0000256" key="2">
    <source>
        <dbReference type="ARBA" id="ARBA00022679"/>
    </source>
</evidence>
<gene>
    <name evidence="6" type="ORF">ABDK96_10365</name>
</gene>
<evidence type="ECO:0000256" key="3">
    <source>
        <dbReference type="ARBA" id="ARBA00022691"/>
    </source>
</evidence>
<sequence>MHSGEEPFEAGLPGPGLGQSDSEPAGADGAPTNEEARAEQEQIFGPGCSFPTPKPLRLMERIIGSATEPGDVVLDPFAGSGTSLVAAGRLGRGYAGIEMAQSTIDTWAFPRLVVEGLAPKEGGVCQYNHCNLTPTATVRNRPVTVRSEGLTPSG</sequence>
<dbReference type="PRINTS" id="PR00506">
    <property type="entry name" value="D21N6MTFRASE"/>
</dbReference>
<keyword evidence="7" id="KW-1185">Reference proteome</keyword>
<organism evidence="6 7">
    <name type="scientific">Citricoccus nitrophenolicus</name>
    <dbReference type="NCBI Taxonomy" id="863575"/>
    <lineage>
        <taxon>Bacteria</taxon>
        <taxon>Bacillati</taxon>
        <taxon>Actinomycetota</taxon>
        <taxon>Actinomycetes</taxon>
        <taxon>Micrococcales</taxon>
        <taxon>Micrococcaceae</taxon>
        <taxon>Citricoccus</taxon>
    </lineage>
</organism>
<dbReference type="Pfam" id="PF01555">
    <property type="entry name" value="N6_N4_Mtase"/>
    <property type="match status" value="1"/>
</dbReference>
<keyword evidence="2 6" id="KW-0808">Transferase</keyword>
<evidence type="ECO:0000313" key="7">
    <source>
        <dbReference type="Proteomes" id="UP001484097"/>
    </source>
</evidence>
<name>A0ABV0IIV6_9MICC</name>
<dbReference type="Proteomes" id="UP001484097">
    <property type="component" value="Unassembled WGS sequence"/>
</dbReference>
<comment type="caution">
    <text evidence="6">The sequence shown here is derived from an EMBL/GenBank/DDBJ whole genome shotgun (WGS) entry which is preliminary data.</text>
</comment>
<accession>A0ABV0IIV6</accession>
<dbReference type="SUPFAM" id="SSF53335">
    <property type="entry name" value="S-adenosyl-L-methionine-dependent methyltransferases"/>
    <property type="match status" value="1"/>
</dbReference>
<evidence type="ECO:0000259" key="5">
    <source>
        <dbReference type="Pfam" id="PF01555"/>
    </source>
</evidence>